<gene>
    <name evidence="2" type="ORF">MNBD_GAMMA21-2101</name>
</gene>
<accession>A0A3B0ZSL6</accession>
<reference evidence="2" key="1">
    <citation type="submission" date="2018-06" db="EMBL/GenBank/DDBJ databases">
        <authorList>
            <person name="Zhirakovskaya E."/>
        </authorList>
    </citation>
    <scope>NUCLEOTIDE SEQUENCE</scope>
</reference>
<dbReference type="Gene3D" id="3.10.450.50">
    <property type="match status" value="1"/>
</dbReference>
<protein>
    <submittedName>
        <fullName evidence="2">Alternative dihydrofolate reductase 3</fullName>
    </submittedName>
</protein>
<evidence type="ECO:0000313" key="2">
    <source>
        <dbReference type="EMBL" id="VAW91083.1"/>
    </source>
</evidence>
<proteinExistence type="predicted"/>
<dbReference type="AlphaFoldDB" id="A0A3B0ZSL6"/>
<dbReference type="InterPro" id="IPR032710">
    <property type="entry name" value="NTF2-like_dom_sf"/>
</dbReference>
<organism evidence="2">
    <name type="scientific">hydrothermal vent metagenome</name>
    <dbReference type="NCBI Taxonomy" id="652676"/>
    <lineage>
        <taxon>unclassified sequences</taxon>
        <taxon>metagenomes</taxon>
        <taxon>ecological metagenomes</taxon>
    </lineage>
</organism>
<sequence>MRQDVINGELLSGDDVMESVVGRIVFPENSSILSALNNFYAAFNQRDVDKSISNWAQQDDVVMCNPMGGIRRGIESIRDGYQFIMDGDTHVYVEFYDYELIESTEISYVTGRERGFARRSERQLDLDIRTSRIYKKINGQWRQMHHHGSITNVKALQQYQDFLKATA</sequence>
<feature type="domain" description="SnoaL-like" evidence="1">
    <location>
        <begin position="32"/>
        <end position="151"/>
    </location>
</feature>
<dbReference type="Pfam" id="PF13474">
    <property type="entry name" value="SnoaL_3"/>
    <property type="match status" value="1"/>
</dbReference>
<name>A0A3B0ZSL6_9ZZZZ</name>
<dbReference type="EMBL" id="UOFR01000009">
    <property type="protein sequence ID" value="VAW91083.1"/>
    <property type="molecule type" value="Genomic_DNA"/>
</dbReference>
<evidence type="ECO:0000259" key="1">
    <source>
        <dbReference type="Pfam" id="PF13474"/>
    </source>
</evidence>
<dbReference type="SUPFAM" id="SSF54427">
    <property type="entry name" value="NTF2-like"/>
    <property type="match status" value="1"/>
</dbReference>
<dbReference type="InterPro" id="IPR037401">
    <property type="entry name" value="SnoaL-like"/>
</dbReference>